<keyword evidence="2 12" id="KW-1003">Cell membrane</keyword>
<dbReference type="Gene3D" id="2.40.50.140">
    <property type="entry name" value="Nucleic acid-binding proteins"/>
    <property type="match status" value="1"/>
</dbReference>
<keyword evidence="10 12" id="KW-0472">Membrane</keyword>
<protein>
    <recommendedName>
        <fullName evidence="12">Cytochrome c-type biogenesis protein CcmE</fullName>
    </recommendedName>
    <alternativeName>
        <fullName evidence="12">Cytochrome c maturation protein E</fullName>
    </alternativeName>
    <alternativeName>
        <fullName evidence="12">Heme chaperone CcmE</fullName>
    </alternativeName>
</protein>
<dbReference type="InterPro" id="IPR012340">
    <property type="entry name" value="NA-bd_OB-fold"/>
</dbReference>
<dbReference type="SUPFAM" id="SSF82093">
    <property type="entry name" value="Heme chaperone CcmE"/>
    <property type="match status" value="1"/>
</dbReference>
<feature type="topological domain" description="Cytoplasmic" evidence="12">
    <location>
        <begin position="1"/>
        <end position="7"/>
    </location>
</feature>
<evidence type="ECO:0000256" key="7">
    <source>
        <dbReference type="ARBA" id="ARBA00022968"/>
    </source>
</evidence>
<keyword evidence="15" id="KW-1185">Reference proteome</keyword>
<keyword evidence="8 12" id="KW-1133">Transmembrane helix</keyword>
<evidence type="ECO:0000313" key="14">
    <source>
        <dbReference type="EMBL" id="MCM8556712.1"/>
    </source>
</evidence>
<feature type="binding site" description="covalent" evidence="12 13">
    <location>
        <position position="123"/>
    </location>
    <ligand>
        <name>heme</name>
        <dbReference type="ChEBI" id="CHEBI:30413"/>
    </ligand>
</feature>
<comment type="similarity">
    <text evidence="12">Belongs to the CcmE/CycJ family.</text>
</comment>
<evidence type="ECO:0000256" key="13">
    <source>
        <dbReference type="PIRSR" id="PIRSR604329-50"/>
    </source>
</evidence>
<gene>
    <name evidence="12 14" type="primary">ccmE</name>
    <name evidence="12" type="synonym">cycJ</name>
    <name evidence="14" type="ORF">NDO55_02620</name>
</gene>
<sequence>MKPKQQRLMLVIIAIAAIAGASVLALWGLSDRAAFFVTPSDIAEGKAETGVALRLGGMVEEGSIERSDEGLSVSFLLHDGKARVPVTYTGILPDLFVEGSGAVAEGQLGPDGTFRADRILARHDENYMPPEIADELAAGGSPTS</sequence>
<keyword evidence="5 12" id="KW-0479">Metal-binding</keyword>
<dbReference type="GO" id="GO:0046872">
    <property type="term" value="F:metal ion binding"/>
    <property type="evidence" value="ECO:0007669"/>
    <property type="project" value="UniProtKB-KW"/>
</dbReference>
<dbReference type="NCBIfam" id="NF009731">
    <property type="entry name" value="PRK13254.1-5"/>
    <property type="match status" value="1"/>
</dbReference>
<dbReference type="InterPro" id="IPR036127">
    <property type="entry name" value="CcmE-like_sf"/>
</dbReference>
<evidence type="ECO:0000256" key="5">
    <source>
        <dbReference type="ARBA" id="ARBA00022723"/>
    </source>
</evidence>
<dbReference type="GO" id="GO:0017004">
    <property type="term" value="P:cytochrome complex assembly"/>
    <property type="evidence" value="ECO:0007669"/>
    <property type="project" value="UniProtKB-KW"/>
</dbReference>
<comment type="subcellular location">
    <subcellularLocation>
        <location evidence="1">Cell inner membrane</location>
    </subcellularLocation>
    <subcellularLocation>
        <location evidence="12">Cell membrane</location>
        <topology evidence="12">Single-pass type II membrane protein</topology>
    </subcellularLocation>
</comment>
<keyword evidence="6 12" id="KW-0201">Cytochrome c-type biogenesis</keyword>
<dbReference type="NCBIfam" id="NF009727">
    <property type="entry name" value="PRK13254.1-1"/>
    <property type="match status" value="1"/>
</dbReference>
<proteinExistence type="inferred from homology"/>
<dbReference type="GO" id="GO:0017003">
    <property type="term" value="P:protein-heme linkage"/>
    <property type="evidence" value="ECO:0007669"/>
    <property type="project" value="UniProtKB-UniRule"/>
</dbReference>
<dbReference type="GO" id="GO:0005886">
    <property type="term" value="C:plasma membrane"/>
    <property type="evidence" value="ECO:0007669"/>
    <property type="project" value="UniProtKB-SubCell"/>
</dbReference>
<feature type="binding site" description="axial binding residue" evidence="12 13">
    <location>
        <position position="127"/>
    </location>
    <ligand>
        <name>heme</name>
        <dbReference type="ChEBI" id="CHEBI:30413"/>
    </ligand>
    <ligandPart>
        <name>Fe</name>
        <dbReference type="ChEBI" id="CHEBI:18248"/>
    </ligandPart>
</feature>
<evidence type="ECO:0000256" key="4">
    <source>
        <dbReference type="ARBA" id="ARBA00022692"/>
    </source>
</evidence>
<dbReference type="RefSeq" id="WP_252112146.1">
    <property type="nucleotide sequence ID" value="NZ_JAMSHT010000001.1"/>
</dbReference>
<comment type="caution">
    <text evidence="14">The sequence shown here is derived from an EMBL/GenBank/DDBJ whole genome shotgun (WGS) entry which is preliminary data.</text>
</comment>
<evidence type="ECO:0000256" key="8">
    <source>
        <dbReference type="ARBA" id="ARBA00022989"/>
    </source>
</evidence>
<dbReference type="FunFam" id="2.40.50.140:FF:000104">
    <property type="entry name" value="Cytochrome c-type biogenesis protein CcmE"/>
    <property type="match status" value="1"/>
</dbReference>
<evidence type="ECO:0000256" key="12">
    <source>
        <dbReference type="HAMAP-Rule" id="MF_01959"/>
    </source>
</evidence>
<feature type="topological domain" description="Extracellular" evidence="12">
    <location>
        <begin position="29"/>
        <end position="144"/>
    </location>
</feature>
<evidence type="ECO:0000256" key="2">
    <source>
        <dbReference type="ARBA" id="ARBA00022475"/>
    </source>
</evidence>
<evidence type="ECO:0000256" key="11">
    <source>
        <dbReference type="ARBA" id="ARBA00056663"/>
    </source>
</evidence>
<name>A0A9X2EK17_9SPHN</name>
<keyword evidence="7 12" id="KW-0735">Signal-anchor</keyword>
<keyword evidence="4 12" id="KW-0812">Transmembrane</keyword>
<dbReference type="GO" id="GO:0020037">
    <property type="term" value="F:heme binding"/>
    <property type="evidence" value="ECO:0007669"/>
    <property type="project" value="InterPro"/>
</dbReference>
<dbReference type="InterPro" id="IPR004329">
    <property type="entry name" value="CcmE"/>
</dbReference>
<evidence type="ECO:0000256" key="10">
    <source>
        <dbReference type="ARBA" id="ARBA00023136"/>
    </source>
</evidence>
<comment type="function">
    <text evidence="11 12">Heme chaperone required for the biogenesis of c-type cytochromes. Transiently binds heme delivered by CcmC and transfers the heme to apo-cytochromes in a process facilitated by CcmF and CcmH.</text>
</comment>
<evidence type="ECO:0000256" key="9">
    <source>
        <dbReference type="ARBA" id="ARBA00023004"/>
    </source>
</evidence>
<reference evidence="14" key="1">
    <citation type="submission" date="2022-06" db="EMBL/GenBank/DDBJ databases">
        <title>Sphingomicrobium sedimins sp. nov., a marine bacterium isolated from tidal flat.</title>
        <authorList>
            <person name="Kim C.-H."/>
            <person name="Yoo Y."/>
            <person name="Kim J.-J."/>
        </authorList>
    </citation>
    <scope>NUCLEOTIDE SEQUENCE</scope>
    <source>
        <strain evidence="14">GRR-S6-50</strain>
    </source>
</reference>
<evidence type="ECO:0000256" key="1">
    <source>
        <dbReference type="ARBA" id="ARBA00004533"/>
    </source>
</evidence>
<dbReference type="Proteomes" id="UP001155128">
    <property type="component" value="Unassembled WGS sequence"/>
</dbReference>
<dbReference type="Pfam" id="PF03100">
    <property type="entry name" value="CcmE"/>
    <property type="match status" value="1"/>
</dbReference>
<evidence type="ECO:0000313" key="15">
    <source>
        <dbReference type="Proteomes" id="UP001155128"/>
    </source>
</evidence>
<dbReference type="PANTHER" id="PTHR34128">
    <property type="entry name" value="CYTOCHROME C-TYPE BIOGENESIS PROTEIN CCME HOMOLOG, MITOCHONDRIAL"/>
    <property type="match status" value="1"/>
</dbReference>
<evidence type="ECO:0000256" key="6">
    <source>
        <dbReference type="ARBA" id="ARBA00022748"/>
    </source>
</evidence>
<dbReference type="PANTHER" id="PTHR34128:SF2">
    <property type="entry name" value="CYTOCHROME C-TYPE BIOGENESIS PROTEIN CCME HOMOLOG, MITOCHONDRIAL"/>
    <property type="match status" value="1"/>
</dbReference>
<keyword evidence="3 12" id="KW-0349">Heme</keyword>
<organism evidence="14 15">
    <name type="scientific">Sphingomicrobium sediminis</name>
    <dbReference type="NCBI Taxonomy" id="2950949"/>
    <lineage>
        <taxon>Bacteria</taxon>
        <taxon>Pseudomonadati</taxon>
        <taxon>Pseudomonadota</taxon>
        <taxon>Alphaproteobacteria</taxon>
        <taxon>Sphingomonadales</taxon>
        <taxon>Sphingomonadaceae</taxon>
        <taxon>Sphingomicrobium</taxon>
    </lineage>
</organism>
<keyword evidence="9 12" id="KW-0408">Iron</keyword>
<dbReference type="EMBL" id="JAMSHT010000001">
    <property type="protein sequence ID" value="MCM8556712.1"/>
    <property type="molecule type" value="Genomic_DNA"/>
</dbReference>
<dbReference type="AlphaFoldDB" id="A0A9X2EK17"/>
<dbReference type="HAMAP" id="MF_01959">
    <property type="entry name" value="CcmE"/>
    <property type="match status" value="1"/>
</dbReference>
<evidence type="ECO:0000256" key="3">
    <source>
        <dbReference type="ARBA" id="ARBA00022617"/>
    </source>
</evidence>
<accession>A0A9X2EK17</accession>